<dbReference type="InterPro" id="IPR011990">
    <property type="entry name" value="TPR-like_helical_dom_sf"/>
</dbReference>
<dbReference type="InterPro" id="IPR050754">
    <property type="entry name" value="FKBP4/5/8-like"/>
</dbReference>
<keyword evidence="4" id="KW-1185">Reference proteome</keyword>
<evidence type="ECO:0000256" key="2">
    <source>
        <dbReference type="SAM" id="MobiDB-lite"/>
    </source>
</evidence>
<evidence type="ECO:0000256" key="1">
    <source>
        <dbReference type="SAM" id="Coils"/>
    </source>
</evidence>
<dbReference type="PANTHER" id="PTHR46512">
    <property type="entry name" value="PEPTIDYLPROLYL ISOMERASE"/>
    <property type="match status" value="1"/>
</dbReference>
<dbReference type="SUPFAM" id="SSF48452">
    <property type="entry name" value="TPR-like"/>
    <property type="match status" value="1"/>
</dbReference>
<dbReference type="Pfam" id="PF14559">
    <property type="entry name" value="TPR_19"/>
    <property type="match status" value="1"/>
</dbReference>
<feature type="coiled-coil region" evidence="1">
    <location>
        <begin position="148"/>
        <end position="175"/>
    </location>
</feature>
<comment type="caution">
    <text evidence="3">The sequence shown here is derived from an EMBL/GenBank/DDBJ whole genome shotgun (WGS) entry which is preliminary data.</text>
</comment>
<accession>A0ABD0LZR0</accession>
<dbReference type="SMART" id="SM00028">
    <property type="entry name" value="TPR"/>
    <property type="match status" value="3"/>
</dbReference>
<proteinExistence type="predicted"/>
<protein>
    <submittedName>
        <fullName evidence="3">Uncharacterized protein</fullName>
    </submittedName>
</protein>
<name>A0ABD0LZR0_9CAEN</name>
<keyword evidence="1" id="KW-0175">Coiled coil</keyword>
<sequence length="259" mass="28679">MDQFQAEQEKLKSAEEYKAAGNKAYADKNYRQAIGKYHRALMYLRGVTHGGKPSFADLMSPNPDKQIPKPILKRMDVLTCECYNNLAACLLATENPKHDKVVEYCERVLELEPGNVKATFRLGTALVQLGNYEKAKVVLTRDKAFATEKQIQNLLVKVEARLKRSEKELEDAYKRLFKTLSSPSEVDEKDSAPFVPTEESQTATNGAEKGDKTVMKTMIQTETESCGDKPEGNQGGKIILVSSINPEGGEDNVAAGEDA</sequence>
<dbReference type="EMBL" id="JACVVK020000013">
    <property type="protein sequence ID" value="KAK7504974.1"/>
    <property type="molecule type" value="Genomic_DNA"/>
</dbReference>
<gene>
    <name evidence="3" type="ORF">BaRGS_00004002</name>
</gene>
<evidence type="ECO:0000313" key="4">
    <source>
        <dbReference type="Proteomes" id="UP001519460"/>
    </source>
</evidence>
<dbReference type="PANTHER" id="PTHR46512:SF5">
    <property type="entry name" value="TETRATRICOPEPTIDE REPEAT DOMAIN 9"/>
    <property type="match status" value="1"/>
</dbReference>
<feature type="region of interest" description="Disordered" evidence="2">
    <location>
        <begin position="182"/>
        <end position="212"/>
    </location>
</feature>
<dbReference type="InterPro" id="IPR019734">
    <property type="entry name" value="TPR_rpt"/>
</dbReference>
<evidence type="ECO:0000313" key="3">
    <source>
        <dbReference type="EMBL" id="KAK7504974.1"/>
    </source>
</evidence>
<organism evidence="3 4">
    <name type="scientific">Batillaria attramentaria</name>
    <dbReference type="NCBI Taxonomy" id="370345"/>
    <lineage>
        <taxon>Eukaryota</taxon>
        <taxon>Metazoa</taxon>
        <taxon>Spiralia</taxon>
        <taxon>Lophotrochozoa</taxon>
        <taxon>Mollusca</taxon>
        <taxon>Gastropoda</taxon>
        <taxon>Caenogastropoda</taxon>
        <taxon>Sorbeoconcha</taxon>
        <taxon>Cerithioidea</taxon>
        <taxon>Batillariidae</taxon>
        <taxon>Batillaria</taxon>
    </lineage>
</organism>
<dbReference type="Gene3D" id="1.25.40.10">
    <property type="entry name" value="Tetratricopeptide repeat domain"/>
    <property type="match status" value="1"/>
</dbReference>
<reference evidence="3 4" key="1">
    <citation type="journal article" date="2023" name="Sci. Data">
        <title>Genome assembly of the Korean intertidal mud-creeper Batillaria attramentaria.</title>
        <authorList>
            <person name="Patra A.K."/>
            <person name="Ho P.T."/>
            <person name="Jun S."/>
            <person name="Lee S.J."/>
            <person name="Kim Y."/>
            <person name="Won Y.J."/>
        </authorList>
    </citation>
    <scope>NUCLEOTIDE SEQUENCE [LARGE SCALE GENOMIC DNA]</scope>
    <source>
        <strain evidence="3">Wonlab-2016</strain>
    </source>
</reference>
<dbReference type="Proteomes" id="UP001519460">
    <property type="component" value="Unassembled WGS sequence"/>
</dbReference>
<dbReference type="AlphaFoldDB" id="A0ABD0LZR0"/>